<feature type="signal peptide" evidence="8">
    <location>
        <begin position="1"/>
        <end position="33"/>
    </location>
</feature>
<dbReference type="SUPFAM" id="SSF103473">
    <property type="entry name" value="MFS general substrate transporter"/>
    <property type="match status" value="1"/>
</dbReference>
<comment type="caution">
    <text evidence="10">The sequence shown here is derived from an EMBL/GenBank/DDBJ whole genome shotgun (WGS) entry which is preliminary data.</text>
</comment>
<keyword evidence="5 7" id="KW-1133">Transmembrane helix</keyword>
<evidence type="ECO:0000313" key="10">
    <source>
        <dbReference type="EMBL" id="CAG8405118.1"/>
    </source>
</evidence>
<dbReference type="PANTHER" id="PTHR43791:SF20">
    <property type="entry name" value="TRANSPORTER, PUTATIVE (AFU_ORTHOLOGUE AFUA_3G14670)-RELATED"/>
    <property type="match status" value="1"/>
</dbReference>
<dbReference type="Pfam" id="PF07690">
    <property type="entry name" value="MFS_1"/>
    <property type="match status" value="1"/>
</dbReference>
<feature type="transmembrane region" description="Helical" evidence="7">
    <location>
        <begin position="241"/>
        <end position="263"/>
    </location>
</feature>
<accession>A0A9W4JK76</accession>
<dbReference type="OrthoDB" id="1158011at2759"/>
<dbReference type="PANTHER" id="PTHR43791">
    <property type="entry name" value="PERMEASE-RELATED"/>
    <property type="match status" value="1"/>
</dbReference>
<evidence type="ECO:0000256" key="5">
    <source>
        <dbReference type="ARBA" id="ARBA00022989"/>
    </source>
</evidence>
<feature type="domain" description="Major facilitator superfamily (MFS) profile" evidence="9">
    <location>
        <begin position="115"/>
        <end position="532"/>
    </location>
</feature>
<feature type="transmembrane region" description="Helical" evidence="7">
    <location>
        <begin position="381"/>
        <end position="399"/>
    </location>
</feature>
<feature type="transmembrane region" description="Helical" evidence="7">
    <location>
        <begin position="471"/>
        <end position="492"/>
    </location>
</feature>
<keyword evidence="3" id="KW-0813">Transport</keyword>
<dbReference type="PROSITE" id="PS50850">
    <property type="entry name" value="MFS"/>
    <property type="match status" value="1"/>
</dbReference>
<dbReference type="AlphaFoldDB" id="A0A9W4JK76"/>
<feature type="chain" id="PRO_5040770401" description="Major facilitator superfamily (MFS) profile domain-containing protein" evidence="8">
    <location>
        <begin position="34"/>
        <end position="548"/>
    </location>
</feature>
<sequence length="548" mass="60405">MTRLSGYPSRKFGGLVFISVSWLLLFCPDKACVSKVLFSWGFSQKNSDQTMAEVNSKTSSLHVEASKPFNEERQLFDGLSDEETRLIEKKCKLSNSFGYMVTDKNIVVRKIDLHLISALFLLFIFNILDRSNIANARLGGMQEDLGLSESQYQTAVAIMFVGYLLGQVPSNIILTRLKPSRYIPSAIFIWGGISLCTAATKNFTGIMCVRIFLGFAESPFFPGALLLISSWYKPSEIAVRVAIVYCGNTVANGFGGLLAAGIMSGLNGKGGLEGWRWLFIIEGAGTMVAGLLAVALLPDFPRSGKQKWLTEQEQRLAEWRLARVANDEVDENGSVKEALRDAFLDPKAWILILIQVCQLSAQTWTYFFPTIAKTLGYSDNVTLLIIAPVYIFGFITALGNSFIATKTDHRAILIIWPLCIDIVGNVMVISSRATAVRYVGMFLMCAGSYSAFNVVQAWIASTIPRTRTKRAIVYALVNLFGNSSNIYGSYFFPTSDSPQYRPGGITLSAFAAGGVVLSLGLAGYLHLLNEKAKKAEAEDGQTRYKYIW</sequence>
<organism evidence="10 11">
    <name type="scientific">Penicillium salamii</name>
    <dbReference type="NCBI Taxonomy" id="1612424"/>
    <lineage>
        <taxon>Eukaryota</taxon>
        <taxon>Fungi</taxon>
        <taxon>Dikarya</taxon>
        <taxon>Ascomycota</taxon>
        <taxon>Pezizomycotina</taxon>
        <taxon>Eurotiomycetes</taxon>
        <taxon>Eurotiomycetidae</taxon>
        <taxon>Eurotiales</taxon>
        <taxon>Aspergillaceae</taxon>
        <taxon>Penicillium</taxon>
    </lineage>
</organism>
<proteinExistence type="inferred from homology"/>
<feature type="transmembrane region" description="Helical" evidence="7">
    <location>
        <begin position="209"/>
        <end position="229"/>
    </location>
</feature>
<evidence type="ECO:0000256" key="1">
    <source>
        <dbReference type="ARBA" id="ARBA00004141"/>
    </source>
</evidence>
<dbReference type="GO" id="GO:0016020">
    <property type="term" value="C:membrane"/>
    <property type="evidence" value="ECO:0007669"/>
    <property type="project" value="UniProtKB-SubCell"/>
</dbReference>
<protein>
    <recommendedName>
        <fullName evidence="9">Major facilitator superfamily (MFS) profile domain-containing protein</fullName>
    </recommendedName>
</protein>
<name>A0A9W4JK76_9EURO</name>
<keyword evidence="4 7" id="KW-0812">Transmembrane</keyword>
<reference evidence="10" key="1">
    <citation type="submission" date="2021-07" db="EMBL/GenBank/DDBJ databases">
        <authorList>
            <person name="Branca A.L. A."/>
        </authorList>
    </citation>
    <scope>NUCLEOTIDE SEQUENCE</scope>
</reference>
<feature type="transmembrane region" description="Helical" evidence="7">
    <location>
        <begin position="504"/>
        <end position="525"/>
    </location>
</feature>
<evidence type="ECO:0000256" key="7">
    <source>
        <dbReference type="SAM" id="Phobius"/>
    </source>
</evidence>
<dbReference type="InterPro" id="IPR011701">
    <property type="entry name" value="MFS"/>
</dbReference>
<evidence type="ECO:0000259" key="9">
    <source>
        <dbReference type="PROSITE" id="PS50850"/>
    </source>
</evidence>
<feature type="transmembrane region" description="Helical" evidence="7">
    <location>
        <begin position="411"/>
        <end position="429"/>
    </location>
</feature>
<dbReference type="Proteomes" id="UP001152592">
    <property type="component" value="Unassembled WGS sequence"/>
</dbReference>
<keyword evidence="8" id="KW-0732">Signal</keyword>
<comment type="similarity">
    <text evidence="2">Belongs to the major facilitator superfamily.</text>
</comment>
<feature type="transmembrane region" description="Helical" evidence="7">
    <location>
        <begin position="435"/>
        <end position="459"/>
    </location>
</feature>
<feature type="transmembrane region" description="Helical" evidence="7">
    <location>
        <begin position="348"/>
        <end position="369"/>
    </location>
</feature>
<dbReference type="InterPro" id="IPR020846">
    <property type="entry name" value="MFS_dom"/>
</dbReference>
<comment type="subcellular location">
    <subcellularLocation>
        <location evidence="1">Membrane</location>
        <topology evidence="1">Multi-pass membrane protein</topology>
    </subcellularLocation>
</comment>
<keyword evidence="6 7" id="KW-0472">Membrane</keyword>
<evidence type="ECO:0000256" key="6">
    <source>
        <dbReference type="ARBA" id="ARBA00023136"/>
    </source>
</evidence>
<evidence type="ECO:0000256" key="8">
    <source>
        <dbReference type="SAM" id="SignalP"/>
    </source>
</evidence>
<dbReference type="FunFam" id="1.20.1250.20:FF:000057">
    <property type="entry name" value="MFS general substrate transporter"/>
    <property type="match status" value="1"/>
</dbReference>
<feature type="transmembrane region" description="Helical" evidence="7">
    <location>
        <begin position="111"/>
        <end position="128"/>
    </location>
</feature>
<evidence type="ECO:0000256" key="3">
    <source>
        <dbReference type="ARBA" id="ARBA00022448"/>
    </source>
</evidence>
<feature type="transmembrane region" description="Helical" evidence="7">
    <location>
        <begin position="275"/>
        <end position="297"/>
    </location>
</feature>
<dbReference type="Gene3D" id="1.20.1250.20">
    <property type="entry name" value="MFS general substrate transporter like domains"/>
    <property type="match status" value="2"/>
</dbReference>
<dbReference type="InterPro" id="IPR036259">
    <property type="entry name" value="MFS_trans_sf"/>
</dbReference>
<evidence type="ECO:0000313" key="11">
    <source>
        <dbReference type="Proteomes" id="UP001152592"/>
    </source>
</evidence>
<gene>
    <name evidence="10" type="ORF">PSALAMII_LOCUS8103</name>
</gene>
<feature type="transmembrane region" description="Helical" evidence="7">
    <location>
        <begin position="152"/>
        <end position="174"/>
    </location>
</feature>
<feature type="transmembrane region" description="Helical" evidence="7">
    <location>
        <begin position="186"/>
        <end position="203"/>
    </location>
</feature>
<dbReference type="EMBL" id="CAJVPD010000260">
    <property type="protein sequence ID" value="CAG8405118.1"/>
    <property type="molecule type" value="Genomic_DNA"/>
</dbReference>
<dbReference type="GO" id="GO:0022857">
    <property type="term" value="F:transmembrane transporter activity"/>
    <property type="evidence" value="ECO:0007669"/>
    <property type="project" value="InterPro"/>
</dbReference>
<evidence type="ECO:0000256" key="4">
    <source>
        <dbReference type="ARBA" id="ARBA00022692"/>
    </source>
</evidence>
<evidence type="ECO:0000256" key="2">
    <source>
        <dbReference type="ARBA" id="ARBA00008335"/>
    </source>
</evidence>
<dbReference type="FunFam" id="1.20.1250.20:FF:000013">
    <property type="entry name" value="MFS general substrate transporter"/>
    <property type="match status" value="1"/>
</dbReference>